<keyword evidence="2" id="KW-0479">Metal-binding</keyword>
<keyword evidence="5" id="KW-1185">Reference proteome</keyword>
<dbReference type="SUPFAM" id="SSF56529">
    <property type="entry name" value="FAH"/>
    <property type="match status" value="1"/>
</dbReference>
<dbReference type="FunFam" id="3.90.850.10:FF:000002">
    <property type="entry name" value="2-hydroxyhepta-2,4-diene-1,7-dioate isomerase"/>
    <property type="match status" value="1"/>
</dbReference>
<sequence length="276" mass="29615">MKLVRWGALGQERPGMVDRMGHVRDLSSHCTEIGPDMLAPERLARLAAIDPQTLPLAGSDCRLGVPLTGIGNLIGIGLNYRDHAAETGLALPAEPVVFSKHTGALSGPFDDLNIPPGTAKLDWEVEVAAVIGRPAWQVDEEQALSHVAGYMTANDVSARDWQMERGGQWIKGKSGPGFCPLGPWLVTADEVPDPRSLRLTTRVNARTKQDGTSADMVFPMAFLVSYLSRFMRLAPGDVILTGTPKGVGLGRGEFLMAGDLLEVEVGGLGRQCVRAR</sequence>
<comment type="similarity">
    <text evidence="1">Belongs to the FAH family.</text>
</comment>
<name>A0A7C9UU45_9PROT</name>
<dbReference type="PANTHER" id="PTHR42796:SF4">
    <property type="entry name" value="FUMARYLACETOACETATE HYDROLASE DOMAIN-CONTAINING PROTEIN 2A"/>
    <property type="match status" value="1"/>
</dbReference>
<evidence type="ECO:0000259" key="3">
    <source>
        <dbReference type="Pfam" id="PF01557"/>
    </source>
</evidence>
<proteinExistence type="inferred from homology"/>
<dbReference type="GO" id="GO:0019752">
    <property type="term" value="P:carboxylic acid metabolic process"/>
    <property type="evidence" value="ECO:0007669"/>
    <property type="project" value="UniProtKB-ARBA"/>
</dbReference>
<accession>A0A7C9UU45</accession>
<evidence type="ECO:0000256" key="2">
    <source>
        <dbReference type="ARBA" id="ARBA00022723"/>
    </source>
</evidence>
<organism evidence="4 5">
    <name type="scientific">Magnetospirillum aberrantis SpK</name>
    <dbReference type="NCBI Taxonomy" id="908842"/>
    <lineage>
        <taxon>Bacteria</taxon>
        <taxon>Pseudomonadati</taxon>
        <taxon>Pseudomonadota</taxon>
        <taxon>Alphaproteobacteria</taxon>
        <taxon>Rhodospirillales</taxon>
        <taxon>Rhodospirillaceae</taxon>
        <taxon>Magnetospirillum</taxon>
    </lineage>
</organism>
<reference evidence="4 5" key="1">
    <citation type="submission" date="2020-02" db="EMBL/GenBank/DDBJ databases">
        <authorList>
            <person name="Dziuba M."/>
            <person name="Kuznetsov B."/>
            <person name="Mardanov A."/>
            <person name="Ravin N."/>
            <person name="Grouzdev D."/>
        </authorList>
    </citation>
    <scope>NUCLEOTIDE SEQUENCE [LARGE SCALE GENOMIC DNA]</scope>
    <source>
        <strain evidence="4 5">SpK</strain>
    </source>
</reference>
<dbReference type="Proteomes" id="UP000480684">
    <property type="component" value="Unassembled WGS sequence"/>
</dbReference>
<gene>
    <name evidence="4" type="ORF">G4223_10135</name>
</gene>
<dbReference type="GO" id="GO:0046872">
    <property type="term" value="F:metal ion binding"/>
    <property type="evidence" value="ECO:0007669"/>
    <property type="project" value="UniProtKB-KW"/>
</dbReference>
<dbReference type="EMBL" id="JAAIYP010000037">
    <property type="protein sequence ID" value="NFV80468.1"/>
    <property type="molecule type" value="Genomic_DNA"/>
</dbReference>
<evidence type="ECO:0000313" key="4">
    <source>
        <dbReference type="EMBL" id="NFV80468.1"/>
    </source>
</evidence>
<dbReference type="InterPro" id="IPR036663">
    <property type="entry name" value="Fumarylacetoacetase_C_sf"/>
</dbReference>
<feature type="domain" description="Fumarylacetoacetase-like C-terminal" evidence="3">
    <location>
        <begin position="73"/>
        <end position="271"/>
    </location>
</feature>
<protein>
    <submittedName>
        <fullName evidence="4">Fumarylacetoacetate hydrolase family protein</fullName>
    </submittedName>
</protein>
<dbReference type="InterPro" id="IPR011234">
    <property type="entry name" value="Fumarylacetoacetase-like_C"/>
</dbReference>
<evidence type="ECO:0000313" key="5">
    <source>
        <dbReference type="Proteomes" id="UP000480684"/>
    </source>
</evidence>
<dbReference type="InterPro" id="IPR051121">
    <property type="entry name" value="FAH"/>
</dbReference>
<comment type="caution">
    <text evidence="4">The sequence shown here is derived from an EMBL/GenBank/DDBJ whole genome shotgun (WGS) entry which is preliminary data.</text>
</comment>
<dbReference type="Gene3D" id="3.90.850.10">
    <property type="entry name" value="Fumarylacetoacetase-like, C-terminal domain"/>
    <property type="match status" value="1"/>
</dbReference>
<dbReference type="AlphaFoldDB" id="A0A7C9UU45"/>
<dbReference type="Pfam" id="PF01557">
    <property type="entry name" value="FAA_hydrolase"/>
    <property type="match status" value="1"/>
</dbReference>
<dbReference type="GO" id="GO:0016853">
    <property type="term" value="F:isomerase activity"/>
    <property type="evidence" value="ECO:0007669"/>
    <property type="project" value="UniProtKB-ARBA"/>
</dbReference>
<evidence type="ECO:0000256" key="1">
    <source>
        <dbReference type="ARBA" id="ARBA00010211"/>
    </source>
</evidence>
<keyword evidence="4" id="KW-0378">Hydrolase</keyword>
<dbReference type="RefSeq" id="WP_163678788.1">
    <property type="nucleotide sequence ID" value="NZ_JAAIYP010000037.1"/>
</dbReference>
<dbReference type="PANTHER" id="PTHR42796">
    <property type="entry name" value="FUMARYLACETOACETATE HYDROLASE DOMAIN-CONTAINING PROTEIN 2A-RELATED"/>
    <property type="match status" value="1"/>
</dbReference>
<dbReference type="GO" id="GO:0016787">
    <property type="term" value="F:hydrolase activity"/>
    <property type="evidence" value="ECO:0007669"/>
    <property type="project" value="UniProtKB-KW"/>
</dbReference>